<reference evidence="1 2" key="1">
    <citation type="submission" date="2017-05" db="EMBL/GenBank/DDBJ databases">
        <title>Genomic insights into alkan degradation activity of Oleiphilus messinensis.</title>
        <authorList>
            <person name="Kozyavkin S.A."/>
            <person name="Slesarev A.I."/>
            <person name="Golyshin P.N."/>
            <person name="Korzhenkov A."/>
            <person name="Golyshina O.N."/>
            <person name="Toshchakov S.V."/>
        </authorList>
    </citation>
    <scope>NUCLEOTIDE SEQUENCE [LARGE SCALE GENOMIC DNA]</scope>
    <source>
        <strain evidence="1 2">ME102</strain>
    </source>
</reference>
<accession>A0A1Y0IAY2</accession>
<evidence type="ECO:0000313" key="1">
    <source>
        <dbReference type="EMBL" id="ARU57692.1"/>
    </source>
</evidence>
<keyword evidence="2" id="KW-1185">Reference proteome</keyword>
<dbReference type="KEGG" id="ome:OLMES_3669"/>
<name>A0A1Y0IAY2_9GAMM</name>
<sequence>MKNKRTYRTADQWQNIIRKWNESGLSASAFCKANQLGYASFCQWRQRLAQNTNTAESSDFINLSPLPMNSQVSGDRFHLNCRIGNWFELSLHR</sequence>
<dbReference type="EMBL" id="CP021425">
    <property type="protein sequence ID" value="ARU57692.1"/>
    <property type="molecule type" value="Genomic_DNA"/>
</dbReference>
<dbReference type="RefSeq" id="WP_087462557.1">
    <property type="nucleotide sequence ID" value="NZ_CP021425.1"/>
</dbReference>
<proteinExistence type="predicted"/>
<organism evidence="1 2">
    <name type="scientific">Oleiphilus messinensis</name>
    <dbReference type="NCBI Taxonomy" id="141451"/>
    <lineage>
        <taxon>Bacteria</taxon>
        <taxon>Pseudomonadati</taxon>
        <taxon>Pseudomonadota</taxon>
        <taxon>Gammaproteobacteria</taxon>
        <taxon>Oceanospirillales</taxon>
        <taxon>Oleiphilaceae</taxon>
        <taxon>Oleiphilus</taxon>
    </lineage>
</organism>
<dbReference type="Proteomes" id="UP000196027">
    <property type="component" value="Chromosome"/>
</dbReference>
<dbReference type="OrthoDB" id="5769209at2"/>
<protein>
    <submittedName>
        <fullName evidence="1">IS66 family transposase OrfA</fullName>
    </submittedName>
</protein>
<dbReference type="NCBIfam" id="NF047593">
    <property type="entry name" value="IS66_ISAeme5_TnpA"/>
    <property type="match status" value="1"/>
</dbReference>
<evidence type="ECO:0000313" key="2">
    <source>
        <dbReference type="Proteomes" id="UP000196027"/>
    </source>
</evidence>
<gene>
    <name evidence="1" type="ORF">OLMES_3669</name>
</gene>
<dbReference type="AlphaFoldDB" id="A0A1Y0IAY2"/>